<feature type="region of interest" description="Disordered" evidence="2">
    <location>
        <begin position="88"/>
        <end position="109"/>
    </location>
</feature>
<name>G4ZHJ2_PHYSP</name>
<feature type="compositionally biased region" description="Polar residues" evidence="2">
    <location>
        <begin position="49"/>
        <end position="60"/>
    </location>
</feature>
<evidence type="ECO:0000256" key="1">
    <source>
        <dbReference type="SAM" id="Coils"/>
    </source>
</evidence>
<keyword evidence="1" id="KW-0175">Coiled coil</keyword>
<feature type="coiled-coil region" evidence="1">
    <location>
        <begin position="122"/>
        <end position="156"/>
    </location>
</feature>
<dbReference type="AlphaFoldDB" id="G4ZHJ2"/>
<dbReference type="RefSeq" id="XP_009527130.1">
    <property type="nucleotide sequence ID" value="XM_009528835.1"/>
</dbReference>
<reference evidence="3 4" key="1">
    <citation type="journal article" date="2006" name="Science">
        <title>Phytophthora genome sequences uncover evolutionary origins and mechanisms of pathogenesis.</title>
        <authorList>
            <person name="Tyler B.M."/>
            <person name="Tripathy S."/>
            <person name="Zhang X."/>
            <person name="Dehal P."/>
            <person name="Jiang R.H."/>
            <person name="Aerts A."/>
            <person name="Arredondo F.D."/>
            <person name="Baxter L."/>
            <person name="Bensasson D."/>
            <person name="Beynon J.L."/>
            <person name="Chapman J."/>
            <person name="Damasceno C.M."/>
            <person name="Dorrance A.E."/>
            <person name="Dou D."/>
            <person name="Dickerman A.W."/>
            <person name="Dubchak I.L."/>
            <person name="Garbelotto M."/>
            <person name="Gijzen M."/>
            <person name="Gordon S.G."/>
            <person name="Govers F."/>
            <person name="Grunwald N.J."/>
            <person name="Huang W."/>
            <person name="Ivors K.L."/>
            <person name="Jones R.W."/>
            <person name="Kamoun S."/>
            <person name="Krampis K."/>
            <person name="Lamour K.H."/>
            <person name="Lee M.K."/>
            <person name="McDonald W.H."/>
            <person name="Medina M."/>
            <person name="Meijer H.J."/>
            <person name="Nordberg E.K."/>
            <person name="Maclean D.J."/>
            <person name="Ospina-Giraldo M.D."/>
            <person name="Morris P.F."/>
            <person name="Phuntumart V."/>
            <person name="Putnam N.H."/>
            <person name="Rash S."/>
            <person name="Rose J.K."/>
            <person name="Sakihama Y."/>
            <person name="Salamov A.A."/>
            <person name="Savidor A."/>
            <person name="Scheuring C.F."/>
            <person name="Smith B.M."/>
            <person name="Sobral B.W."/>
            <person name="Terry A."/>
            <person name="Torto-Alalibo T.A."/>
            <person name="Win J."/>
            <person name="Xu Z."/>
            <person name="Zhang H."/>
            <person name="Grigoriev I.V."/>
            <person name="Rokhsar D.S."/>
            <person name="Boore J.L."/>
        </authorList>
    </citation>
    <scope>NUCLEOTIDE SEQUENCE [LARGE SCALE GENOMIC DNA]</scope>
    <source>
        <strain evidence="3 4">P6497</strain>
    </source>
</reference>
<dbReference type="InParanoid" id="G4ZHJ2"/>
<evidence type="ECO:0000313" key="4">
    <source>
        <dbReference type="Proteomes" id="UP000002640"/>
    </source>
</evidence>
<gene>
    <name evidence="3" type="ORF">PHYSODRAFT_261472</name>
</gene>
<dbReference type="KEGG" id="psoj:PHYSODRAFT_261472"/>
<dbReference type="SMR" id="G4ZHJ2"/>
<evidence type="ECO:0008006" key="5">
    <source>
        <dbReference type="Google" id="ProtNLM"/>
    </source>
</evidence>
<keyword evidence="4" id="KW-1185">Reference proteome</keyword>
<dbReference type="Proteomes" id="UP000002640">
    <property type="component" value="Unassembled WGS sequence"/>
</dbReference>
<accession>G4ZHJ2</accession>
<dbReference type="GeneID" id="20639283"/>
<protein>
    <recommendedName>
        <fullName evidence="5">BZIP domain-containing protein</fullName>
    </recommendedName>
</protein>
<proteinExistence type="predicted"/>
<evidence type="ECO:0000313" key="3">
    <source>
        <dbReference type="EMBL" id="EGZ18072.1"/>
    </source>
</evidence>
<organism evidence="3 4">
    <name type="scientific">Phytophthora sojae (strain P6497)</name>
    <name type="common">Soybean stem and root rot agent</name>
    <name type="synonym">Phytophthora megasperma f. sp. glycines</name>
    <dbReference type="NCBI Taxonomy" id="1094619"/>
    <lineage>
        <taxon>Eukaryota</taxon>
        <taxon>Sar</taxon>
        <taxon>Stramenopiles</taxon>
        <taxon>Oomycota</taxon>
        <taxon>Peronosporomycetes</taxon>
        <taxon>Peronosporales</taxon>
        <taxon>Peronosporaceae</taxon>
        <taxon>Phytophthora</taxon>
    </lineage>
</organism>
<sequence length="353" mass="40058">MSSSFLYPRDSYLLSDRRGAVPHNSGPLHSRLGLTDEHDSREVQRYTKPRQTYPTESSPSLVGRKRLPDVNPLADTSTKLTAGRTLYRQEEEPVTPPTNDGRAVKAAATRRERCRINQARYRQRQRQYAENLDASLNALREEIQALELRRQSILRCAPTNESAWVVAMEYFRLFRYGFMAPMMVPGVASSSEKRSTSSPPEQTDAQLDFLKATMASDVTDGDATGPDALLRHWRLFSMVFDDVHLQLKRMEQIEDDSLLALSSISITITEKTLRYVFPPLNPTIAKKLLKQRLVVRGSSRFDWDESCGRVIRLESKLDLLSPLLQLLGNLEDVATVFENAQLTPEGRFISGKK</sequence>
<feature type="region of interest" description="Disordered" evidence="2">
    <location>
        <begin position="16"/>
        <end position="76"/>
    </location>
</feature>
<dbReference type="OMA" id="GFTNDND"/>
<evidence type="ECO:0000256" key="2">
    <source>
        <dbReference type="SAM" id="MobiDB-lite"/>
    </source>
</evidence>
<dbReference type="EMBL" id="JH159154">
    <property type="protein sequence ID" value="EGZ18072.1"/>
    <property type="molecule type" value="Genomic_DNA"/>
</dbReference>
<feature type="compositionally biased region" description="Basic and acidic residues" evidence="2">
    <location>
        <begin position="34"/>
        <end position="45"/>
    </location>
</feature>